<evidence type="ECO:0000256" key="5">
    <source>
        <dbReference type="ARBA" id="ARBA00023077"/>
    </source>
</evidence>
<dbReference type="GO" id="GO:0015344">
    <property type="term" value="F:siderophore uptake transmembrane transporter activity"/>
    <property type="evidence" value="ECO:0007669"/>
    <property type="project" value="TreeGrafter"/>
</dbReference>
<keyword evidence="3 8" id="KW-1134">Transmembrane beta strand</keyword>
<dbReference type="Gene3D" id="2.170.130.10">
    <property type="entry name" value="TonB-dependent receptor, plug domain"/>
    <property type="match status" value="1"/>
</dbReference>
<dbReference type="GO" id="GO:0009279">
    <property type="term" value="C:cell outer membrane"/>
    <property type="evidence" value="ECO:0007669"/>
    <property type="project" value="UniProtKB-SubCell"/>
</dbReference>
<dbReference type="InterPro" id="IPR037066">
    <property type="entry name" value="Plug_dom_sf"/>
</dbReference>
<dbReference type="InterPro" id="IPR039426">
    <property type="entry name" value="TonB-dep_rcpt-like"/>
</dbReference>
<dbReference type="SUPFAM" id="SSF56935">
    <property type="entry name" value="Porins"/>
    <property type="match status" value="1"/>
</dbReference>
<evidence type="ECO:0000256" key="7">
    <source>
        <dbReference type="ARBA" id="ARBA00023237"/>
    </source>
</evidence>
<accession>A0A562T532</accession>
<evidence type="ECO:0000256" key="2">
    <source>
        <dbReference type="ARBA" id="ARBA00022448"/>
    </source>
</evidence>
<gene>
    <name evidence="12" type="ORF">LX66_2568</name>
</gene>
<evidence type="ECO:0000259" key="10">
    <source>
        <dbReference type="Pfam" id="PF00593"/>
    </source>
</evidence>
<dbReference type="Proteomes" id="UP000316778">
    <property type="component" value="Unassembled WGS sequence"/>
</dbReference>
<keyword evidence="12" id="KW-0675">Receptor</keyword>
<evidence type="ECO:0000313" key="12">
    <source>
        <dbReference type="EMBL" id="TWI88483.1"/>
    </source>
</evidence>
<dbReference type="PROSITE" id="PS52016">
    <property type="entry name" value="TONB_DEPENDENT_REC_3"/>
    <property type="match status" value="1"/>
</dbReference>
<keyword evidence="5 9" id="KW-0798">TonB box</keyword>
<comment type="subcellular location">
    <subcellularLocation>
        <location evidence="1 8">Cell outer membrane</location>
        <topology evidence="1 8">Multi-pass membrane protein</topology>
    </subcellularLocation>
</comment>
<proteinExistence type="inferred from homology"/>
<reference evidence="12 13" key="1">
    <citation type="journal article" date="2013" name="Stand. Genomic Sci.">
        <title>Genomic Encyclopedia of Type Strains, Phase I: The one thousand microbial genomes (KMG-I) project.</title>
        <authorList>
            <person name="Kyrpides N.C."/>
            <person name="Woyke T."/>
            <person name="Eisen J.A."/>
            <person name="Garrity G."/>
            <person name="Lilburn T.G."/>
            <person name="Beck B.J."/>
            <person name="Whitman W.B."/>
            <person name="Hugenholtz P."/>
            <person name="Klenk H.P."/>
        </authorList>
    </citation>
    <scope>NUCLEOTIDE SEQUENCE [LARGE SCALE GENOMIC DNA]</scope>
    <source>
        <strain evidence="12 13">DSM 13484</strain>
    </source>
</reference>
<keyword evidence="13" id="KW-1185">Reference proteome</keyword>
<feature type="domain" description="TonB-dependent receptor plug" evidence="11">
    <location>
        <begin position="61"/>
        <end position="164"/>
    </location>
</feature>
<keyword evidence="2 8" id="KW-0813">Transport</keyword>
<name>A0A562T532_CHIJA</name>
<dbReference type="PANTHER" id="PTHR30069">
    <property type="entry name" value="TONB-DEPENDENT OUTER MEMBRANE RECEPTOR"/>
    <property type="match status" value="1"/>
</dbReference>
<evidence type="ECO:0000256" key="4">
    <source>
        <dbReference type="ARBA" id="ARBA00022692"/>
    </source>
</evidence>
<protein>
    <submittedName>
        <fullName evidence="12">Iron complex outermembrane receptor protein</fullName>
    </submittedName>
</protein>
<evidence type="ECO:0000256" key="1">
    <source>
        <dbReference type="ARBA" id="ARBA00004571"/>
    </source>
</evidence>
<dbReference type="Pfam" id="PF07715">
    <property type="entry name" value="Plug"/>
    <property type="match status" value="1"/>
</dbReference>
<dbReference type="InterPro" id="IPR036942">
    <property type="entry name" value="Beta-barrel_TonB_sf"/>
</dbReference>
<evidence type="ECO:0000256" key="6">
    <source>
        <dbReference type="ARBA" id="ARBA00023136"/>
    </source>
</evidence>
<dbReference type="Pfam" id="PF00593">
    <property type="entry name" value="TonB_dep_Rec_b-barrel"/>
    <property type="match status" value="1"/>
</dbReference>
<dbReference type="CDD" id="cd01347">
    <property type="entry name" value="ligand_gated_channel"/>
    <property type="match status" value="1"/>
</dbReference>
<evidence type="ECO:0000256" key="3">
    <source>
        <dbReference type="ARBA" id="ARBA00022452"/>
    </source>
</evidence>
<keyword evidence="6 8" id="KW-0472">Membrane</keyword>
<evidence type="ECO:0000313" key="13">
    <source>
        <dbReference type="Proteomes" id="UP000316778"/>
    </source>
</evidence>
<keyword evidence="7 8" id="KW-0998">Cell outer membrane</keyword>
<dbReference type="InterPro" id="IPR000531">
    <property type="entry name" value="Beta-barrel_TonB"/>
</dbReference>
<evidence type="ECO:0000256" key="8">
    <source>
        <dbReference type="PROSITE-ProRule" id="PRU01360"/>
    </source>
</evidence>
<dbReference type="GO" id="GO:0044718">
    <property type="term" value="P:siderophore transmembrane transport"/>
    <property type="evidence" value="ECO:0007669"/>
    <property type="project" value="TreeGrafter"/>
</dbReference>
<feature type="domain" description="TonB-dependent receptor-like beta-barrel" evidence="10">
    <location>
        <begin position="256"/>
        <end position="684"/>
    </location>
</feature>
<dbReference type="EMBL" id="VLLG01000003">
    <property type="protein sequence ID" value="TWI88483.1"/>
    <property type="molecule type" value="Genomic_DNA"/>
</dbReference>
<dbReference type="Gene3D" id="2.40.170.20">
    <property type="entry name" value="TonB-dependent receptor, beta-barrel domain"/>
    <property type="match status" value="1"/>
</dbReference>
<comment type="caution">
    <text evidence="12">The sequence shown here is derived from an EMBL/GenBank/DDBJ whole genome shotgun (WGS) entry which is preliminary data.</text>
</comment>
<evidence type="ECO:0000256" key="9">
    <source>
        <dbReference type="RuleBase" id="RU003357"/>
    </source>
</evidence>
<comment type="similarity">
    <text evidence="8 9">Belongs to the TonB-dependent receptor family.</text>
</comment>
<sequence length="719" mass="79370">MVALRQNNEPMRIYLGFLPVMLIASRPAFSQEDTTRRDTILKKDTQLKEVIVSASRREETLDEVPSSVTILKAGDLAVQKSINNNLSDILANTVPGLGFNSNRSNNVGQTLRGRTVLVMIDGIPQSTPLRNGARDIRTIDPGVLERVEVIKGATAIYGNGATGGLINYITKRPATDKAISGQTSLGANTAFKSAQHTGGWHVGQLLSGTIKQFDYIVSGRYEQTGVLKDARGQVLSPDYGLNELQMWNAYARLGYNINARNRVELMYNYFSSKQRTDYVVKAGKYGNTDSATTGIPGARPGEPEGTPYNHNASLRYTSQGLIGGTDLDVNLYLQDFNTIIAYSNFFEHNGQPAIIGKKKGLRINFNSPFTISSQWNGSLLYGLDVLADKTSQVLTDGRVPVPEMSMRNLAPYLQVKSVFLQHLVFKAGARFENIKIEVPTYTTVNTLNYSTGEYTGGGVTVNGGSLSYNTFVFNAGLRYNRLPYFKPFISFSQGFSVPELGLILRGARENTLANIETEAITTNNYEAGFSSSIGKLSLEGAAYISTSNLGASYVMVNGKYEVARSPEKVYGFEVAADYALLQCLSLGGSWSYTEGKREVNDQKVYLGGDRINPPKVTAYINYTPLSHWMVRLQMLHAGNRKRFDPVNGRYSYGTGPMNAFTIFNLFTSYEPDSHSSFRVGVENLFNKDYFTIPSQWQADNLAYVKGNGARINLGYTYRF</sequence>
<dbReference type="AlphaFoldDB" id="A0A562T532"/>
<organism evidence="12 13">
    <name type="scientific">Chitinophaga japonensis</name>
    <name type="common">Flexibacter japonensis</name>
    <dbReference type="NCBI Taxonomy" id="104662"/>
    <lineage>
        <taxon>Bacteria</taxon>
        <taxon>Pseudomonadati</taxon>
        <taxon>Bacteroidota</taxon>
        <taxon>Chitinophagia</taxon>
        <taxon>Chitinophagales</taxon>
        <taxon>Chitinophagaceae</taxon>
        <taxon>Chitinophaga</taxon>
    </lineage>
</organism>
<dbReference type="PANTHER" id="PTHR30069:SF42">
    <property type="entry name" value="FERRIC AEROBACTIN RECEPTOR"/>
    <property type="match status" value="1"/>
</dbReference>
<keyword evidence="4 8" id="KW-0812">Transmembrane</keyword>
<evidence type="ECO:0000259" key="11">
    <source>
        <dbReference type="Pfam" id="PF07715"/>
    </source>
</evidence>
<dbReference type="InterPro" id="IPR012910">
    <property type="entry name" value="Plug_dom"/>
</dbReference>